<dbReference type="EMBL" id="CP015840">
    <property type="protein sequence ID" value="ANG66355.1"/>
    <property type="molecule type" value="Genomic_DNA"/>
</dbReference>
<reference evidence="5 6" key="1">
    <citation type="journal article" date="2014" name="Syst. Appl. Microbiol.">
        <title>Evidence for the existence of two new members of the family Chlamydiaceae and proposal of Chlamydia avium sp. nov. and Chlamydia gallinacea sp. nov.</title>
        <authorList>
            <person name="Sachse K."/>
            <person name="Laroucau K."/>
            <person name="Riege K."/>
            <person name="Wehner S."/>
            <person name="Dilcher M."/>
            <person name="Creasy H.H."/>
            <person name="Weidmann M."/>
            <person name="Myers G."/>
            <person name="Vorimore F."/>
            <person name="Vicari N."/>
            <person name="Magnino S."/>
            <person name="Liebler-Tenorio E."/>
            <person name="Ruettger A."/>
            <person name="Bavoil P.M."/>
            <person name="Hufert F.T."/>
            <person name="Rossello-Mora R."/>
            <person name="Marz M."/>
        </authorList>
    </citation>
    <scope>NUCLEOTIDE SEQUENCE [LARGE SCALE GENOMIC DNA]</scope>
    <source>
        <strain evidence="5 6">08-1274/3</strain>
    </source>
</reference>
<dbReference type="EC" id="3.6.1.9" evidence="4"/>
<accession>A0A173DZL1</accession>
<dbReference type="Gene3D" id="3.90.950.10">
    <property type="match status" value="1"/>
</dbReference>
<comment type="caution">
    <text evidence="4">Lacks conserved residue(s) required for the propagation of feature annotation.</text>
</comment>
<keyword evidence="3 4" id="KW-0546">Nucleotide metabolism</keyword>
<dbReference type="SUPFAM" id="SSF52972">
    <property type="entry name" value="ITPase-like"/>
    <property type="match status" value="1"/>
</dbReference>
<dbReference type="InterPro" id="IPR003697">
    <property type="entry name" value="Maf-like"/>
</dbReference>
<name>A0A173DZL1_9CHLA</name>
<evidence type="ECO:0000256" key="3">
    <source>
        <dbReference type="ARBA" id="ARBA00023080"/>
    </source>
</evidence>
<dbReference type="Pfam" id="PF02545">
    <property type="entry name" value="Maf"/>
    <property type="match status" value="1"/>
</dbReference>
<dbReference type="PANTHER" id="PTHR43213:SF5">
    <property type="entry name" value="BIFUNCTIONAL DTTP_UTP PYROPHOSPHATASE_METHYLTRANSFERASE PROTEIN-RELATED"/>
    <property type="match status" value="1"/>
</dbReference>
<dbReference type="InterPro" id="IPR029001">
    <property type="entry name" value="ITPase-like_fam"/>
</dbReference>
<proteinExistence type="inferred from homology"/>
<keyword evidence="4" id="KW-0963">Cytoplasm</keyword>
<dbReference type="Proteomes" id="UP000019147">
    <property type="component" value="Chromosome"/>
</dbReference>
<dbReference type="OrthoDB" id="9807767at2"/>
<feature type="site" description="Important for substrate specificity" evidence="4">
    <location>
        <position position="155"/>
    </location>
</feature>
<dbReference type="PIRSF" id="PIRSF006305">
    <property type="entry name" value="Maf"/>
    <property type="match status" value="1"/>
</dbReference>
<gene>
    <name evidence="5" type="ORF">M787_003405</name>
</gene>
<dbReference type="GO" id="GO:0009117">
    <property type="term" value="P:nucleotide metabolic process"/>
    <property type="evidence" value="ECO:0007669"/>
    <property type="project" value="UniProtKB-KW"/>
</dbReference>
<comment type="function">
    <text evidence="4">Nucleoside triphosphate pyrophosphatase that hydrolyzes dTTP and UTP. May have a dual role in cell division arrest and in preventing the incorporation of modified nucleotides into cellular nucleic acids.</text>
</comment>
<dbReference type="GO" id="GO:0036221">
    <property type="term" value="F:UTP diphosphatase activity"/>
    <property type="evidence" value="ECO:0007669"/>
    <property type="project" value="RHEA"/>
</dbReference>
<sequence length="196" mass="21725">MEPYLILGSSSPRRKSILQYFRIPFTCISSDFDEQSIPYCGDPIAYSEKLALGKAKTIQAIHNPKGLILTADTIVVYQGKIFNKPTSLEHAVAMLKTLSNQTHSVITSLALLQNDQLITGNETTQVTFSQLPETYLRKYVQAFSSLDKCGGYSIQDGGGLIVHSITGCTYNVQGLPINTLRRLLLKFGINLWDHLV</sequence>
<dbReference type="PANTHER" id="PTHR43213">
    <property type="entry name" value="BIFUNCTIONAL DTTP/UTP PYROPHOSPHATASE/METHYLTRANSFERASE PROTEIN-RELATED"/>
    <property type="match status" value="1"/>
</dbReference>
<feature type="active site" description="Proton acceptor" evidence="4">
    <location>
        <position position="72"/>
    </location>
</feature>
<dbReference type="KEGG" id="cgz:M787_003405"/>
<dbReference type="GO" id="GO:0005737">
    <property type="term" value="C:cytoplasm"/>
    <property type="evidence" value="ECO:0007669"/>
    <property type="project" value="UniProtKB-SubCell"/>
</dbReference>
<evidence type="ECO:0000256" key="2">
    <source>
        <dbReference type="ARBA" id="ARBA00022801"/>
    </source>
</evidence>
<comment type="catalytic activity">
    <reaction evidence="4">
        <text>UTP + H2O = UMP + diphosphate + H(+)</text>
        <dbReference type="Rhea" id="RHEA:29395"/>
        <dbReference type="ChEBI" id="CHEBI:15377"/>
        <dbReference type="ChEBI" id="CHEBI:15378"/>
        <dbReference type="ChEBI" id="CHEBI:33019"/>
        <dbReference type="ChEBI" id="CHEBI:46398"/>
        <dbReference type="ChEBI" id="CHEBI:57865"/>
        <dbReference type="EC" id="3.6.1.9"/>
    </reaction>
</comment>
<comment type="cofactor">
    <cofactor evidence="1 4">
        <name>a divalent metal cation</name>
        <dbReference type="ChEBI" id="CHEBI:60240"/>
    </cofactor>
</comment>
<dbReference type="eggNOG" id="COG0424">
    <property type="taxonomic scope" value="Bacteria"/>
</dbReference>
<protein>
    <recommendedName>
        <fullName evidence="4">dTTP/UTP pyrophosphatase</fullName>
        <shortName evidence="4">dTTPase/UTPase</shortName>
        <ecNumber evidence="4">3.6.1.9</ecNumber>
    </recommendedName>
    <alternativeName>
        <fullName evidence="4">Nucleoside triphosphate pyrophosphatase</fullName>
    </alternativeName>
    <alternativeName>
        <fullName evidence="4">Nucleotide pyrophosphatase</fullName>
        <shortName evidence="4">Nucleotide PPase</shortName>
    </alternativeName>
</protein>
<dbReference type="NCBIfam" id="TIGR00172">
    <property type="entry name" value="maf"/>
    <property type="match status" value="1"/>
</dbReference>
<evidence type="ECO:0000256" key="4">
    <source>
        <dbReference type="HAMAP-Rule" id="MF_00528"/>
    </source>
</evidence>
<dbReference type="STRING" id="1143323.M787_003405"/>
<dbReference type="CDD" id="cd00555">
    <property type="entry name" value="Maf"/>
    <property type="match status" value="1"/>
</dbReference>
<comment type="subcellular location">
    <subcellularLocation>
        <location evidence="4">Cytoplasm</location>
    </subcellularLocation>
</comment>
<dbReference type="GeneID" id="81478351"/>
<comment type="catalytic activity">
    <reaction evidence="4">
        <text>dTTP + H2O = dTMP + diphosphate + H(+)</text>
        <dbReference type="Rhea" id="RHEA:28534"/>
        <dbReference type="ChEBI" id="CHEBI:15377"/>
        <dbReference type="ChEBI" id="CHEBI:15378"/>
        <dbReference type="ChEBI" id="CHEBI:33019"/>
        <dbReference type="ChEBI" id="CHEBI:37568"/>
        <dbReference type="ChEBI" id="CHEBI:63528"/>
        <dbReference type="EC" id="3.6.1.9"/>
    </reaction>
</comment>
<feature type="site" description="Important for substrate specificity" evidence="4">
    <location>
        <position position="13"/>
    </location>
</feature>
<evidence type="ECO:0000313" key="6">
    <source>
        <dbReference type="Proteomes" id="UP000019147"/>
    </source>
</evidence>
<organism evidence="5 6">
    <name type="scientific">Chlamydia gallinacea 08-1274/3</name>
    <dbReference type="NCBI Taxonomy" id="1143323"/>
    <lineage>
        <taxon>Bacteria</taxon>
        <taxon>Pseudomonadati</taxon>
        <taxon>Chlamydiota</taxon>
        <taxon>Chlamydiia</taxon>
        <taxon>Chlamydiales</taxon>
        <taxon>Chlamydiaceae</taxon>
        <taxon>Chlamydia/Chlamydophila group</taxon>
        <taxon>Chlamydia</taxon>
    </lineage>
</organism>
<feature type="site" description="Important for substrate specificity" evidence="4">
    <location>
        <position position="73"/>
    </location>
</feature>
<evidence type="ECO:0000256" key="1">
    <source>
        <dbReference type="ARBA" id="ARBA00001968"/>
    </source>
</evidence>
<dbReference type="RefSeq" id="WP_021828173.1">
    <property type="nucleotide sequence ID" value="NZ_CP015840.1"/>
</dbReference>
<dbReference type="HAMAP" id="MF_00528">
    <property type="entry name" value="Maf"/>
    <property type="match status" value="1"/>
</dbReference>
<dbReference type="AlphaFoldDB" id="A0A173DZL1"/>
<dbReference type="GO" id="GO:0036218">
    <property type="term" value="F:dTTP diphosphatase activity"/>
    <property type="evidence" value="ECO:0007669"/>
    <property type="project" value="RHEA"/>
</dbReference>
<keyword evidence="2 4" id="KW-0378">Hydrolase</keyword>
<comment type="similarity">
    <text evidence="4">Belongs to the Maf family. YhdE subfamily.</text>
</comment>
<evidence type="ECO:0000313" key="5">
    <source>
        <dbReference type="EMBL" id="ANG66355.1"/>
    </source>
</evidence>